<evidence type="ECO:0000313" key="1">
    <source>
        <dbReference type="EMBL" id="SUZ86028.1"/>
    </source>
</evidence>
<sequence>MVRVERPNGCLEPVLIDDVVADPDHIRDLARAHGPYFMPARYLVTGQPADTAADGTFRTNADVPPGLVGPTWRGDWAVGGHALIDDASAMLDHQRFIEAAHHMFDAEVVVPEHVYVNLSTPMPGQGFSHVDIAEFVGVDRTNAPGWLLQAMGSSGLFEDARISIATAVAWFHTGERGFFRYWPKGRGADSIRHENMWNTAVVGDNDFMHHQVERIGPAGARPPTGLTIDTTLDHVEGAWSVIEAGATLAEYTDDEVRLSLSWKARVYADDATRVAAETGDGLTVAEAVRVLAAELDAPSPTGVADALADTGFRSALAARWSGYRSD</sequence>
<protein>
    <submittedName>
        <fullName evidence="1">Uncharacterized protein</fullName>
    </submittedName>
</protein>
<gene>
    <name evidence="1" type="ORF">METZ01_LOCUS38882</name>
</gene>
<organism evidence="1">
    <name type="scientific">marine metagenome</name>
    <dbReference type="NCBI Taxonomy" id="408172"/>
    <lineage>
        <taxon>unclassified sequences</taxon>
        <taxon>metagenomes</taxon>
        <taxon>ecological metagenomes</taxon>
    </lineage>
</organism>
<name>A0A381R587_9ZZZZ</name>
<accession>A0A381R587</accession>
<reference evidence="1" key="1">
    <citation type="submission" date="2018-05" db="EMBL/GenBank/DDBJ databases">
        <authorList>
            <person name="Lanie J.A."/>
            <person name="Ng W.-L."/>
            <person name="Kazmierczak K.M."/>
            <person name="Andrzejewski T.M."/>
            <person name="Davidsen T.M."/>
            <person name="Wayne K.J."/>
            <person name="Tettelin H."/>
            <person name="Glass J.I."/>
            <person name="Rusch D."/>
            <person name="Podicherti R."/>
            <person name="Tsui H.-C.T."/>
            <person name="Winkler M.E."/>
        </authorList>
    </citation>
    <scope>NUCLEOTIDE SEQUENCE</scope>
</reference>
<dbReference type="EMBL" id="UINC01001661">
    <property type="protein sequence ID" value="SUZ86028.1"/>
    <property type="molecule type" value="Genomic_DNA"/>
</dbReference>
<proteinExistence type="predicted"/>
<dbReference type="AlphaFoldDB" id="A0A381R587"/>